<reference evidence="3 4" key="1">
    <citation type="journal article" date="2019" name="Int. J. Syst. Evol. Microbiol.">
        <title>The Global Catalogue of Microorganisms (GCM) 10K type strain sequencing project: providing services to taxonomists for standard genome sequencing and annotation.</title>
        <authorList>
            <consortium name="The Broad Institute Genomics Platform"/>
            <consortium name="The Broad Institute Genome Sequencing Center for Infectious Disease"/>
            <person name="Wu L."/>
            <person name="Ma J."/>
        </authorList>
    </citation>
    <scope>NUCLEOTIDE SEQUENCE [LARGE SCALE GENOMIC DNA]</scope>
    <source>
        <strain evidence="3 4">JCM 15313</strain>
    </source>
</reference>
<evidence type="ECO:0000256" key="1">
    <source>
        <dbReference type="SAM" id="MobiDB-lite"/>
    </source>
</evidence>
<keyword evidence="2" id="KW-0812">Transmembrane</keyword>
<dbReference type="RefSeq" id="WP_344164130.1">
    <property type="nucleotide sequence ID" value="NZ_BAAAPC010000016.1"/>
</dbReference>
<evidence type="ECO:0000313" key="3">
    <source>
        <dbReference type="EMBL" id="GAA2006449.1"/>
    </source>
</evidence>
<dbReference type="Proteomes" id="UP001501585">
    <property type="component" value="Unassembled WGS sequence"/>
</dbReference>
<keyword evidence="2" id="KW-1133">Transmembrane helix</keyword>
<evidence type="ECO:0000256" key="2">
    <source>
        <dbReference type="SAM" id="Phobius"/>
    </source>
</evidence>
<feature type="transmembrane region" description="Helical" evidence="2">
    <location>
        <begin position="40"/>
        <end position="57"/>
    </location>
</feature>
<accession>A0ABN2TE28</accession>
<gene>
    <name evidence="3" type="ORF">GCM10009799_37470</name>
</gene>
<feature type="region of interest" description="Disordered" evidence="1">
    <location>
        <begin position="63"/>
        <end position="83"/>
    </location>
</feature>
<comment type="caution">
    <text evidence="3">The sequence shown here is derived from an EMBL/GenBank/DDBJ whole genome shotgun (WGS) entry which is preliminary data.</text>
</comment>
<organism evidence="3 4">
    <name type="scientific">Nocardiopsis rhodophaea</name>
    <dbReference type="NCBI Taxonomy" id="280238"/>
    <lineage>
        <taxon>Bacteria</taxon>
        <taxon>Bacillati</taxon>
        <taxon>Actinomycetota</taxon>
        <taxon>Actinomycetes</taxon>
        <taxon>Streptosporangiales</taxon>
        <taxon>Nocardiopsidaceae</taxon>
        <taxon>Nocardiopsis</taxon>
    </lineage>
</organism>
<keyword evidence="2" id="KW-0472">Membrane</keyword>
<dbReference type="EMBL" id="BAAAPC010000016">
    <property type="protein sequence ID" value="GAA2006449.1"/>
    <property type="molecule type" value="Genomic_DNA"/>
</dbReference>
<name>A0ABN2TE28_9ACTN</name>
<protein>
    <submittedName>
        <fullName evidence="3">Uncharacterized protein</fullName>
    </submittedName>
</protein>
<sequence>MRSYVGFIGIAAAMVLCCAAPVLIAAGGLGLVGALLVNPYLIGGALLALTATVWLILARRHTGGDADCRPPRPTLPREDFRKQ</sequence>
<evidence type="ECO:0000313" key="4">
    <source>
        <dbReference type="Proteomes" id="UP001501585"/>
    </source>
</evidence>
<keyword evidence="4" id="KW-1185">Reference proteome</keyword>
<proteinExistence type="predicted"/>
<feature type="transmembrane region" description="Helical" evidence="2">
    <location>
        <begin position="7"/>
        <end position="34"/>
    </location>
</feature>